<comment type="caution">
    <text evidence="3">The sequence shown here is derived from an EMBL/GenBank/DDBJ whole genome shotgun (WGS) entry which is preliminary data.</text>
</comment>
<keyword evidence="1" id="KW-0732">Signal</keyword>
<feature type="domain" description="Rhodanese" evidence="2">
    <location>
        <begin position="66"/>
        <end position="150"/>
    </location>
</feature>
<dbReference type="PROSITE" id="PS50206">
    <property type="entry name" value="RHODANESE_3"/>
    <property type="match status" value="1"/>
</dbReference>
<dbReference type="PANTHER" id="PTHR44086">
    <property type="entry name" value="THIOSULFATE SULFURTRANSFERASE RDL2, MITOCHONDRIAL-RELATED"/>
    <property type="match status" value="1"/>
</dbReference>
<evidence type="ECO:0000256" key="1">
    <source>
        <dbReference type="SAM" id="SignalP"/>
    </source>
</evidence>
<evidence type="ECO:0000313" key="4">
    <source>
        <dbReference type="Proteomes" id="UP000319143"/>
    </source>
</evidence>
<dbReference type="SMART" id="SM00450">
    <property type="entry name" value="RHOD"/>
    <property type="match status" value="1"/>
</dbReference>
<dbReference type="InterPro" id="IPR036873">
    <property type="entry name" value="Rhodanese-like_dom_sf"/>
</dbReference>
<dbReference type="PANTHER" id="PTHR44086:SF13">
    <property type="entry name" value="THIOSULFATE SULFURTRANSFERASE PSPE"/>
    <property type="match status" value="1"/>
</dbReference>
<dbReference type="OrthoDB" id="274952at2"/>
<feature type="chain" id="PRO_5022661430" description="Rhodanese domain-containing protein" evidence="1">
    <location>
        <begin position="25"/>
        <end position="176"/>
    </location>
</feature>
<dbReference type="CDD" id="cd00158">
    <property type="entry name" value="RHOD"/>
    <property type="match status" value="1"/>
</dbReference>
<dbReference type="Pfam" id="PF00581">
    <property type="entry name" value="Rhodanese"/>
    <property type="match status" value="1"/>
</dbReference>
<dbReference type="Proteomes" id="UP000319143">
    <property type="component" value="Unassembled WGS sequence"/>
</dbReference>
<evidence type="ECO:0000259" key="2">
    <source>
        <dbReference type="PROSITE" id="PS50206"/>
    </source>
</evidence>
<gene>
    <name evidence="3" type="ORF">Poly41_31540</name>
</gene>
<evidence type="ECO:0000313" key="3">
    <source>
        <dbReference type="EMBL" id="TWU37028.1"/>
    </source>
</evidence>
<feature type="signal peptide" evidence="1">
    <location>
        <begin position="1"/>
        <end position="24"/>
    </location>
</feature>
<dbReference type="SUPFAM" id="SSF52821">
    <property type="entry name" value="Rhodanese/Cell cycle control phosphatase"/>
    <property type="match status" value="1"/>
</dbReference>
<dbReference type="EMBL" id="SJPV01000005">
    <property type="protein sequence ID" value="TWU37028.1"/>
    <property type="molecule type" value="Genomic_DNA"/>
</dbReference>
<keyword evidence="4" id="KW-1185">Reference proteome</keyword>
<dbReference type="GO" id="GO:0004792">
    <property type="term" value="F:thiosulfate-cyanide sulfurtransferase activity"/>
    <property type="evidence" value="ECO:0007669"/>
    <property type="project" value="TreeGrafter"/>
</dbReference>
<name>A0A5C6DJW6_9BACT</name>
<accession>A0A5C6DJW6</accession>
<dbReference type="InterPro" id="IPR001763">
    <property type="entry name" value="Rhodanese-like_dom"/>
</dbReference>
<dbReference type="Gene3D" id="3.40.250.10">
    <property type="entry name" value="Rhodanese-like domain"/>
    <property type="match status" value="1"/>
</dbReference>
<proteinExistence type="predicted"/>
<organism evidence="3 4">
    <name type="scientific">Novipirellula artificiosorum</name>
    <dbReference type="NCBI Taxonomy" id="2528016"/>
    <lineage>
        <taxon>Bacteria</taxon>
        <taxon>Pseudomonadati</taxon>
        <taxon>Planctomycetota</taxon>
        <taxon>Planctomycetia</taxon>
        <taxon>Pirellulales</taxon>
        <taxon>Pirellulaceae</taxon>
        <taxon>Novipirellula</taxon>
    </lineage>
</organism>
<reference evidence="3 4" key="1">
    <citation type="submission" date="2019-02" db="EMBL/GenBank/DDBJ databases">
        <title>Deep-cultivation of Planctomycetes and their phenomic and genomic characterization uncovers novel biology.</title>
        <authorList>
            <person name="Wiegand S."/>
            <person name="Jogler M."/>
            <person name="Boedeker C."/>
            <person name="Pinto D."/>
            <person name="Vollmers J."/>
            <person name="Rivas-Marin E."/>
            <person name="Kohn T."/>
            <person name="Peeters S.H."/>
            <person name="Heuer A."/>
            <person name="Rast P."/>
            <person name="Oberbeckmann S."/>
            <person name="Bunk B."/>
            <person name="Jeske O."/>
            <person name="Meyerdierks A."/>
            <person name="Storesund J.E."/>
            <person name="Kallscheuer N."/>
            <person name="Luecker S."/>
            <person name="Lage O.M."/>
            <person name="Pohl T."/>
            <person name="Merkel B.J."/>
            <person name="Hornburger P."/>
            <person name="Mueller R.-W."/>
            <person name="Bruemmer F."/>
            <person name="Labrenz M."/>
            <person name="Spormann A.M."/>
            <person name="Op Den Camp H."/>
            <person name="Overmann J."/>
            <person name="Amann R."/>
            <person name="Jetten M.S.M."/>
            <person name="Mascher T."/>
            <person name="Medema M.H."/>
            <person name="Devos D.P."/>
            <person name="Kaster A.-K."/>
            <person name="Ovreas L."/>
            <person name="Rohde M."/>
            <person name="Galperin M.Y."/>
            <person name="Jogler C."/>
        </authorList>
    </citation>
    <scope>NUCLEOTIDE SEQUENCE [LARGE SCALE GENOMIC DNA]</scope>
    <source>
        <strain evidence="3 4">Poly41</strain>
    </source>
</reference>
<sequence precursor="true">MKRILILSAAIVMVTLGIKNTSEAQLGSFFAKKPAVPEISAPQLRKMLTDQAATQKTDDQQQAIATEPSFVLVDVRSEPEYRVSVIPGAIPASEFEKDPAKYKGRTVITYCTSGYRSEKYARKLIDEGWDARNFKGSILGWCAAKYPLETLDRKPTQRVNTYNSRNRVPEQYEAVW</sequence>
<dbReference type="AlphaFoldDB" id="A0A5C6DJW6"/>
<dbReference type="RefSeq" id="WP_146527222.1">
    <property type="nucleotide sequence ID" value="NZ_SJPV01000005.1"/>
</dbReference>
<protein>
    <recommendedName>
        <fullName evidence="2">Rhodanese domain-containing protein</fullName>
    </recommendedName>
</protein>